<dbReference type="AlphaFoldDB" id="A0ABD5ZVR0"/>
<gene>
    <name evidence="1" type="ORF">ACFQKE_03900</name>
</gene>
<protein>
    <recommendedName>
        <fullName evidence="3">Small CPxCG-related zinc finger protein</fullName>
    </recommendedName>
</protein>
<reference evidence="1 2" key="1">
    <citation type="journal article" date="2019" name="Int. J. Syst. Evol. Microbiol.">
        <title>The Global Catalogue of Microorganisms (GCM) 10K type strain sequencing project: providing services to taxonomists for standard genome sequencing and annotation.</title>
        <authorList>
            <consortium name="The Broad Institute Genomics Platform"/>
            <consortium name="The Broad Institute Genome Sequencing Center for Infectious Disease"/>
            <person name="Wu L."/>
            <person name="Ma J."/>
        </authorList>
    </citation>
    <scope>NUCLEOTIDE SEQUENCE [LARGE SCALE GENOMIC DNA]</scope>
    <source>
        <strain evidence="1 2">GX21</strain>
    </source>
</reference>
<name>A0ABD5ZVR0_9EURY</name>
<dbReference type="Proteomes" id="UP001596434">
    <property type="component" value="Unassembled WGS sequence"/>
</dbReference>
<dbReference type="RefSeq" id="WP_379702653.1">
    <property type="nucleotide sequence ID" value="NZ_JBHTAT010000001.1"/>
</dbReference>
<dbReference type="GeneID" id="96952764"/>
<accession>A0ABD5ZVR0</accession>
<evidence type="ECO:0000313" key="1">
    <source>
        <dbReference type="EMBL" id="MFC7254450.1"/>
    </source>
</evidence>
<proteinExistence type="predicted"/>
<evidence type="ECO:0008006" key="3">
    <source>
        <dbReference type="Google" id="ProtNLM"/>
    </source>
</evidence>
<sequence>MGRYPRTVRDARIKCIPCNAPVTRTVEGRYVCVECGDAPISGRGET</sequence>
<comment type="caution">
    <text evidence="1">The sequence shown here is derived from an EMBL/GenBank/DDBJ whole genome shotgun (WGS) entry which is preliminary data.</text>
</comment>
<evidence type="ECO:0000313" key="2">
    <source>
        <dbReference type="Proteomes" id="UP001596434"/>
    </source>
</evidence>
<keyword evidence="2" id="KW-1185">Reference proteome</keyword>
<dbReference type="EMBL" id="JBHTAT010000001">
    <property type="protein sequence ID" value="MFC7254450.1"/>
    <property type="molecule type" value="Genomic_DNA"/>
</dbReference>
<organism evidence="1 2">
    <name type="scientific">Haloplanus litoreus</name>
    <dbReference type="NCBI Taxonomy" id="767515"/>
    <lineage>
        <taxon>Archaea</taxon>
        <taxon>Methanobacteriati</taxon>
        <taxon>Methanobacteriota</taxon>
        <taxon>Stenosarchaea group</taxon>
        <taxon>Halobacteria</taxon>
        <taxon>Halobacteriales</taxon>
        <taxon>Haloferacaceae</taxon>
        <taxon>Haloplanus</taxon>
    </lineage>
</organism>